<dbReference type="Proteomes" id="UP000515129">
    <property type="component" value="Chromosome 15"/>
</dbReference>
<dbReference type="Pfam" id="PF00048">
    <property type="entry name" value="IL8"/>
    <property type="match status" value="1"/>
</dbReference>
<keyword evidence="4" id="KW-0145">Chemotaxis</keyword>
<accession>A0A6P6R1X1</accession>
<dbReference type="GO" id="GO:0005615">
    <property type="term" value="C:extracellular space"/>
    <property type="evidence" value="ECO:0007669"/>
    <property type="project" value="UniProtKB-KW"/>
</dbReference>
<keyword evidence="2 4" id="KW-0202">Cytokine</keyword>
<sequence length="126" mass="14387">MELKATYSLLLMCIAFLLTGNEAQKPRLGPVKPKRDTFCPDAPLQFYPSRKGYPRPSCCTSVEEKIPRRVLLLVSKCEIQRRFGACHIEALILHIRRGTVCAHPRLLRNLKKIRESQTGLNATRNQ</sequence>
<keyword evidence="6" id="KW-1185">Reference proteome</keyword>
<dbReference type="PROSITE" id="PS00472">
    <property type="entry name" value="SMALL_CYTOKINES_CC"/>
    <property type="match status" value="1"/>
</dbReference>
<dbReference type="GO" id="GO:0008009">
    <property type="term" value="F:chemokine activity"/>
    <property type="evidence" value="ECO:0007669"/>
    <property type="project" value="InterPro"/>
</dbReference>
<dbReference type="InterPro" id="IPR036048">
    <property type="entry name" value="Interleukin_8-like_sf"/>
</dbReference>
<feature type="domain" description="Chemokine interleukin-8-like" evidence="5">
    <location>
        <begin position="57"/>
        <end position="105"/>
    </location>
</feature>
<protein>
    <recommendedName>
        <fullName evidence="4">C-C motif chemokine</fullName>
    </recommendedName>
</protein>
<evidence type="ECO:0000313" key="6">
    <source>
        <dbReference type="Proteomes" id="UP000515129"/>
    </source>
</evidence>
<dbReference type="RefSeq" id="XP_026138870.1">
    <property type="nucleotide sequence ID" value="XM_026283085.1"/>
</dbReference>
<evidence type="ECO:0000313" key="7">
    <source>
        <dbReference type="RefSeq" id="XP_026138870.1"/>
    </source>
</evidence>
<feature type="chain" id="PRO_5028503125" description="C-C motif chemokine" evidence="4">
    <location>
        <begin position="24"/>
        <end position="126"/>
    </location>
</feature>
<reference evidence="7" key="1">
    <citation type="submission" date="2025-08" db="UniProtKB">
        <authorList>
            <consortium name="RefSeq"/>
        </authorList>
    </citation>
    <scope>IDENTIFICATION</scope>
    <source>
        <strain evidence="7">Wakin</strain>
        <tissue evidence="7">Muscle</tissue>
    </source>
</reference>
<keyword evidence="4" id="KW-0732">Signal</keyword>
<comment type="subcellular location">
    <subcellularLocation>
        <location evidence="4">Secreted</location>
    </subcellularLocation>
</comment>
<dbReference type="Gene3D" id="2.40.50.40">
    <property type="match status" value="1"/>
</dbReference>
<gene>
    <name evidence="7" type="primary">LOC113115494</name>
</gene>
<feature type="signal peptide" evidence="4">
    <location>
        <begin position="1"/>
        <end position="23"/>
    </location>
</feature>
<dbReference type="GO" id="GO:0006955">
    <property type="term" value="P:immune response"/>
    <property type="evidence" value="ECO:0007669"/>
    <property type="project" value="InterPro"/>
</dbReference>
<evidence type="ECO:0000256" key="1">
    <source>
        <dbReference type="ARBA" id="ARBA00010868"/>
    </source>
</evidence>
<evidence type="ECO:0000256" key="4">
    <source>
        <dbReference type="RuleBase" id="RU361150"/>
    </source>
</evidence>
<dbReference type="OrthoDB" id="8905061at2759"/>
<dbReference type="AlphaFoldDB" id="A0A6P6R1X1"/>
<keyword evidence="3" id="KW-1015">Disulfide bond</keyword>
<dbReference type="InterPro" id="IPR001811">
    <property type="entry name" value="Chemokine_IL8-like_dom"/>
</dbReference>
<evidence type="ECO:0000256" key="3">
    <source>
        <dbReference type="ARBA" id="ARBA00023157"/>
    </source>
</evidence>
<dbReference type="SUPFAM" id="SSF54117">
    <property type="entry name" value="Interleukin 8-like chemokines"/>
    <property type="match status" value="1"/>
</dbReference>
<dbReference type="InterPro" id="IPR000827">
    <property type="entry name" value="Chemokine_CC_CS"/>
</dbReference>
<dbReference type="KEGG" id="caua:113115494"/>
<proteinExistence type="inferred from homology"/>
<comment type="similarity">
    <text evidence="1 4">Belongs to the intercrine beta (chemokine CC) family.</text>
</comment>
<evidence type="ECO:0000256" key="2">
    <source>
        <dbReference type="ARBA" id="ARBA00022514"/>
    </source>
</evidence>
<dbReference type="GeneID" id="113115494"/>
<organism evidence="6 7">
    <name type="scientific">Carassius auratus</name>
    <name type="common">Goldfish</name>
    <dbReference type="NCBI Taxonomy" id="7957"/>
    <lineage>
        <taxon>Eukaryota</taxon>
        <taxon>Metazoa</taxon>
        <taxon>Chordata</taxon>
        <taxon>Craniata</taxon>
        <taxon>Vertebrata</taxon>
        <taxon>Euteleostomi</taxon>
        <taxon>Actinopterygii</taxon>
        <taxon>Neopterygii</taxon>
        <taxon>Teleostei</taxon>
        <taxon>Ostariophysi</taxon>
        <taxon>Cypriniformes</taxon>
        <taxon>Cyprinidae</taxon>
        <taxon>Cyprininae</taxon>
        <taxon>Carassius</taxon>
    </lineage>
</organism>
<keyword evidence="4" id="KW-0964">Secreted</keyword>
<name>A0A6P6R1X1_CARAU</name>
<evidence type="ECO:0000259" key="5">
    <source>
        <dbReference type="Pfam" id="PF00048"/>
    </source>
</evidence>